<evidence type="ECO:0000256" key="1">
    <source>
        <dbReference type="ARBA" id="ARBA00007261"/>
    </source>
</evidence>
<evidence type="ECO:0000313" key="9">
    <source>
        <dbReference type="EMBL" id="ERO57472.1"/>
    </source>
</evidence>
<reference evidence="10" key="1">
    <citation type="journal article" date="2013" name="Diversity">
        <title>Genome Sequence of Dickeya solani, a New soft Rot Pathogen of Potato, Suggests its Emergence May Be Related to a Novel Combination of Non-Ribosomal Peptide/Polyketide Synthetase Clusters.</title>
        <authorList>
            <person name="Garlant L."/>
            <person name="Koskinen P."/>
            <person name="Rouhiainen L."/>
            <person name="Laine P."/>
            <person name="Paulin L."/>
            <person name="Auvinen P."/>
            <person name="Holm L."/>
            <person name="Pirhonen M."/>
        </authorList>
    </citation>
    <scope>NUCLEOTIDE SEQUENCE [LARGE SCALE GENOMIC DNA]</scope>
    <source>
        <strain evidence="10">D s0432-1</strain>
    </source>
</reference>
<gene>
    <name evidence="9" type="ORF">A544_4063</name>
</gene>
<comment type="similarity">
    <text evidence="1">Belongs to the peptidase M16 family.</text>
</comment>
<organism evidence="9 10">
    <name type="scientific">Dickeya solani D s0432-1</name>
    <dbReference type="NCBI Taxonomy" id="1231725"/>
    <lineage>
        <taxon>Bacteria</taxon>
        <taxon>Pseudomonadati</taxon>
        <taxon>Pseudomonadota</taxon>
        <taxon>Gammaproteobacteria</taxon>
        <taxon>Enterobacterales</taxon>
        <taxon>Pectobacteriaceae</taxon>
        <taxon>Dickeya</taxon>
    </lineage>
</organism>
<dbReference type="Proteomes" id="UP000017142">
    <property type="component" value="Unassembled WGS sequence"/>
</dbReference>
<feature type="domain" description="Peptidase M16 N-terminal" evidence="7">
    <location>
        <begin position="76"/>
        <end position="183"/>
    </location>
</feature>
<sequence length="522" mass="58295">MRWQDDVARIHKNILYWLVIKVGVHMQGTKSGLFVGGVLLAAAVGNVQAEALQPDPAWQQGKLDNGFSWQLLATPQRPSDRIELRLMINTGSLTENAQQTGFSHFIPRLALLPRDTFSAGQLPSLWQQSESETRPLPPATTSYDFTSYNLSLPNNRPDLLKDALSWLADTAGQLQINDKRIASATKMIDPVATAPTNPQDPSWRYRLKGSSLLSYAPGQPLKPSVNAEQLSKYYKTWYTPDAMTLYVVGNVDSRVIAEQIDRVFSPLQGKRVTPSPLPTLSAMPSTPISLMDSSMRQDILSLVWDMPWQPIRDSQALARYWHSDLAREALFWHMQQVLTKSPLKDTNVRFDCNVVYGRAQCAIHLDNVTSESAQAGVTFLSKELLALRDKGLSQAEFDTLMARKTEELSKLFATYARASTDILMDQRLRSQKNGVVDIAPEQYQKLRQSYLSSVTLEMLNQELHQQLSQEATLVMLQPQGEPEANMKALRETYMSIMQPDNGAASAAPDAAKASQDETSAVR</sequence>
<dbReference type="GO" id="GO:0006508">
    <property type="term" value="P:proteolysis"/>
    <property type="evidence" value="ECO:0007669"/>
    <property type="project" value="UniProtKB-KW"/>
</dbReference>
<feature type="region of interest" description="Disordered" evidence="6">
    <location>
        <begin position="499"/>
        <end position="522"/>
    </location>
</feature>
<keyword evidence="5" id="KW-0482">Metalloprotease</keyword>
<evidence type="ECO:0000256" key="5">
    <source>
        <dbReference type="ARBA" id="ARBA00023049"/>
    </source>
</evidence>
<dbReference type="SUPFAM" id="SSF63411">
    <property type="entry name" value="LuxS/MPP-like metallohydrolase"/>
    <property type="match status" value="1"/>
</dbReference>
<keyword evidence="4" id="KW-0862">Zinc</keyword>
<dbReference type="InterPro" id="IPR011249">
    <property type="entry name" value="Metalloenz_LuxS/M16"/>
</dbReference>
<evidence type="ECO:0000259" key="8">
    <source>
        <dbReference type="Pfam" id="PF05193"/>
    </source>
</evidence>
<dbReference type="GO" id="GO:0046872">
    <property type="term" value="F:metal ion binding"/>
    <property type="evidence" value="ECO:0007669"/>
    <property type="project" value="InterPro"/>
</dbReference>
<dbReference type="Pfam" id="PF00675">
    <property type="entry name" value="Peptidase_M16"/>
    <property type="match status" value="1"/>
</dbReference>
<keyword evidence="3" id="KW-0378">Hydrolase</keyword>
<feature type="domain" description="Peptidase M16 C-terminal" evidence="8">
    <location>
        <begin position="224"/>
        <end position="401"/>
    </location>
</feature>
<comment type="caution">
    <text evidence="9">The sequence shown here is derived from an EMBL/GenBank/DDBJ whole genome shotgun (WGS) entry which is preliminary data.</text>
</comment>
<evidence type="ECO:0000256" key="4">
    <source>
        <dbReference type="ARBA" id="ARBA00022833"/>
    </source>
</evidence>
<dbReference type="AlphaFoldDB" id="A0AAV3K9E6"/>
<dbReference type="EMBL" id="AMWE01000004">
    <property type="protein sequence ID" value="ERO57472.1"/>
    <property type="molecule type" value="Genomic_DNA"/>
</dbReference>
<evidence type="ECO:0000313" key="10">
    <source>
        <dbReference type="Proteomes" id="UP000017142"/>
    </source>
</evidence>
<dbReference type="GO" id="GO:0008237">
    <property type="term" value="F:metallopeptidase activity"/>
    <property type="evidence" value="ECO:0007669"/>
    <property type="project" value="UniProtKB-KW"/>
</dbReference>
<dbReference type="Gene3D" id="3.30.830.10">
    <property type="entry name" value="Metalloenzyme, LuxS/M16 peptidase-like"/>
    <property type="match status" value="2"/>
</dbReference>
<dbReference type="Pfam" id="PF05193">
    <property type="entry name" value="Peptidase_M16_C"/>
    <property type="match status" value="1"/>
</dbReference>
<dbReference type="PANTHER" id="PTHR43690">
    <property type="entry name" value="NARDILYSIN"/>
    <property type="match status" value="1"/>
</dbReference>
<name>A0AAV3K9E6_9GAMM</name>
<protein>
    <submittedName>
        <fullName evidence="9">Insulinase family protease</fullName>
    </submittedName>
</protein>
<accession>A0AAV3K9E6</accession>
<dbReference type="InterPro" id="IPR007863">
    <property type="entry name" value="Peptidase_M16_C"/>
</dbReference>
<feature type="compositionally biased region" description="Low complexity" evidence="6">
    <location>
        <begin position="503"/>
        <end position="513"/>
    </location>
</feature>
<proteinExistence type="inferred from homology"/>
<dbReference type="InterPro" id="IPR011765">
    <property type="entry name" value="Pept_M16_N"/>
</dbReference>
<evidence type="ECO:0000256" key="3">
    <source>
        <dbReference type="ARBA" id="ARBA00022801"/>
    </source>
</evidence>
<evidence type="ECO:0000259" key="7">
    <source>
        <dbReference type="Pfam" id="PF00675"/>
    </source>
</evidence>
<evidence type="ECO:0000256" key="6">
    <source>
        <dbReference type="SAM" id="MobiDB-lite"/>
    </source>
</evidence>
<dbReference type="PANTHER" id="PTHR43690:SF17">
    <property type="entry name" value="PROTEIN YHJJ"/>
    <property type="match status" value="1"/>
</dbReference>
<dbReference type="InterPro" id="IPR050626">
    <property type="entry name" value="Peptidase_M16"/>
</dbReference>
<evidence type="ECO:0000256" key="2">
    <source>
        <dbReference type="ARBA" id="ARBA00022670"/>
    </source>
</evidence>
<keyword evidence="2 9" id="KW-0645">Protease</keyword>